<keyword evidence="1" id="KW-0547">Nucleotide-binding</keyword>
<feature type="domain" description="ABC transporter" evidence="3">
    <location>
        <begin position="3"/>
        <end position="253"/>
    </location>
</feature>
<comment type="caution">
    <text evidence="4">The sequence shown here is derived from an EMBL/GenBank/DDBJ whole genome shotgun (WGS) entry which is preliminary data.</text>
</comment>
<organism evidence="4 5">
    <name type="scientific">Mongoliitalea lutea</name>
    <dbReference type="NCBI Taxonomy" id="849756"/>
    <lineage>
        <taxon>Bacteria</taxon>
        <taxon>Pseudomonadati</taxon>
        <taxon>Bacteroidota</taxon>
        <taxon>Cytophagia</taxon>
        <taxon>Cytophagales</taxon>
        <taxon>Cyclobacteriaceae</taxon>
        <taxon>Mongoliitalea</taxon>
    </lineage>
</organism>
<dbReference type="PANTHER" id="PTHR43158">
    <property type="entry name" value="SKFA PEPTIDE EXPORT ATP-BINDING PROTEIN SKFE"/>
    <property type="match status" value="1"/>
</dbReference>
<dbReference type="RefSeq" id="WP_189578997.1">
    <property type="nucleotide sequence ID" value="NZ_BMYF01000003.1"/>
</dbReference>
<dbReference type="SMART" id="SM00382">
    <property type="entry name" value="AAA"/>
    <property type="match status" value="1"/>
</dbReference>
<evidence type="ECO:0000313" key="5">
    <source>
        <dbReference type="Proteomes" id="UP000642809"/>
    </source>
</evidence>
<reference evidence="4" key="2">
    <citation type="submission" date="2020-09" db="EMBL/GenBank/DDBJ databases">
        <authorList>
            <person name="Sun Q."/>
            <person name="Kim S."/>
        </authorList>
    </citation>
    <scope>NUCLEOTIDE SEQUENCE</scope>
    <source>
        <strain evidence="4">KCTC 23224</strain>
    </source>
</reference>
<keyword evidence="2 4" id="KW-0067">ATP-binding</keyword>
<dbReference type="EMBL" id="BMYF01000003">
    <property type="protein sequence ID" value="GHB28374.1"/>
    <property type="molecule type" value="Genomic_DNA"/>
</dbReference>
<evidence type="ECO:0000256" key="2">
    <source>
        <dbReference type="ARBA" id="ARBA00022840"/>
    </source>
</evidence>
<evidence type="ECO:0000313" key="4">
    <source>
        <dbReference type="EMBL" id="GHB28374.1"/>
    </source>
</evidence>
<dbReference type="Proteomes" id="UP000642809">
    <property type="component" value="Unassembled WGS sequence"/>
</dbReference>
<dbReference type="PANTHER" id="PTHR43158:SF2">
    <property type="entry name" value="SKFA PEPTIDE EXPORT ATP-BINDING PROTEIN SKFE"/>
    <property type="match status" value="1"/>
</dbReference>
<sequence>MLLQLHQVSVQQGQRVLFENLDFTWNEGEHWAIIGEEGQQLTDFLQLLLGNRSVVSGKVTRPFAQAYIDEKSRLGVVNSFRDLIAYVGQDYPFRNKSNLQNFYYQQRFNSMDAEDTVSVEVYLKNSPKRTGVWTLPAVIQLLHLEHLQQESLIKLSNGESRRLAIAAALMQQPKLLLMDHPMTGLDVQTRASFDQILKNIQAVGVHILISTIPAEIPKSLTHIAVLQNKRLEVVERESILQISSPREDSHPSVDKEKLRNLLASTVSTKVHSLVRLEKVSVRYGEKWILKELSWEVKPGERWLLKGPNGAGKSTLISLLIGEHPQAYANDIVLFDRKRGTGESIWDVKKPTGFVAPELSRFFPRNQTVWKVLLSGFFDTMGLFKKPTPEQESKAIQWLELLQLPTKAQLLFHQLPLAEQRMLLLARALIKSPQLLIIDEGAQGLDTGQRLRFKLFSEAILEIASIGLIYVSHYEEDIPNGVSKTLELHPV</sequence>
<proteinExistence type="predicted"/>
<dbReference type="GO" id="GO:0016887">
    <property type="term" value="F:ATP hydrolysis activity"/>
    <property type="evidence" value="ECO:0007669"/>
    <property type="project" value="InterPro"/>
</dbReference>
<evidence type="ECO:0000256" key="1">
    <source>
        <dbReference type="ARBA" id="ARBA00022741"/>
    </source>
</evidence>
<dbReference type="PROSITE" id="PS50893">
    <property type="entry name" value="ABC_TRANSPORTER_2"/>
    <property type="match status" value="2"/>
</dbReference>
<dbReference type="SUPFAM" id="SSF52540">
    <property type="entry name" value="P-loop containing nucleoside triphosphate hydrolases"/>
    <property type="match status" value="2"/>
</dbReference>
<dbReference type="InterPro" id="IPR003593">
    <property type="entry name" value="AAA+_ATPase"/>
</dbReference>
<accession>A0A8J3CW50</accession>
<feature type="domain" description="ABC transporter" evidence="3">
    <location>
        <begin position="274"/>
        <end position="489"/>
    </location>
</feature>
<reference evidence="4" key="1">
    <citation type="journal article" date="2014" name="Int. J. Syst. Evol. Microbiol.">
        <title>Complete genome sequence of Corynebacterium casei LMG S-19264T (=DSM 44701T), isolated from a smear-ripened cheese.</title>
        <authorList>
            <consortium name="US DOE Joint Genome Institute (JGI-PGF)"/>
            <person name="Walter F."/>
            <person name="Albersmeier A."/>
            <person name="Kalinowski J."/>
            <person name="Ruckert C."/>
        </authorList>
    </citation>
    <scope>NUCLEOTIDE SEQUENCE</scope>
    <source>
        <strain evidence="4">KCTC 23224</strain>
    </source>
</reference>
<dbReference type="Gene3D" id="3.40.50.300">
    <property type="entry name" value="P-loop containing nucleotide triphosphate hydrolases"/>
    <property type="match status" value="2"/>
</dbReference>
<dbReference type="AlphaFoldDB" id="A0A8J3CW50"/>
<name>A0A8J3CW50_9BACT</name>
<keyword evidence="5" id="KW-1185">Reference proteome</keyword>
<dbReference type="GO" id="GO:0005524">
    <property type="term" value="F:ATP binding"/>
    <property type="evidence" value="ECO:0007669"/>
    <property type="project" value="UniProtKB-KW"/>
</dbReference>
<dbReference type="InterPro" id="IPR003439">
    <property type="entry name" value="ABC_transporter-like_ATP-bd"/>
</dbReference>
<gene>
    <name evidence="4" type="ORF">GCM10008106_06250</name>
</gene>
<protein>
    <submittedName>
        <fullName evidence="4">Molybdenum ABC transporter ATP-binding protein</fullName>
    </submittedName>
</protein>
<dbReference type="InterPro" id="IPR027417">
    <property type="entry name" value="P-loop_NTPase"/>
</dbReference>
<dbReference type="Pfam" id="PF00005">
    <property type="entry name" value="ABC_tran"/>
    <property type="match status" value="2"/>
</dbReference>
<evidence type="ECO:0000259" key="3">
    <source>
        <dbReference type="PROSITE" id="PS50893"/>
    </source>
</evidence>